<evidence type="ECO:0000256" key="3">
    <source>
        <dbReference type="ARBA" id="ARBA00022448"/>
    </source>
</evidence>
<keyword evidence="4" id="KW-0732">Signal</keyword>
<dbReference type="PANTHER" id="PTHR43649:SF34">
    <property type="entry name" value="ABC TRANSPORTER PERIPLASMIC-BINDING PROTEIN YCJN-RELATED"/>
    <property type="match status" value="1"/>
</dbReference>
<evidence type="ECO:0000256" key="2">
    <source>
        <dbReference type="ARBA" id="ARBA00008520"/>
    </source>
</evidence>
<accession>A0A0F6W138</accession>
<gene>
    <name evidence="5" type="ORF">DB32_001897</name>
</gene>
<dbReference type="RefSeq" id="WP_075097863.1">
    <property type="nucleotide sequence ID" value="NZ_CP011125.1"/>
</dbReference>
<comment type="similarity">
    <text evidence="2">Belongs to the bacterial solute-binding protein 1 family.</text>
</comment>
<name>A0A0F6W138_9BACT</name>
<dbReference type="Pfam" id="PF13416">
    <property type="entry name" value="SBP_bac_8"/>
    <property type="match status" value="1"/>
</dbReference>
<evidence type="ECO:0000256" key="1">
    <source>
        <dbReference type="ARBA" id="ARBA00004418"/>
    </source>
</evidence>
<dbReference type="STRING" id="927083.DB32_001897"/>
<keyword evidence="3" id="KW-0813">Transport</keyword>
<evidence type="ECO:0000256" key="4">
    <source>
        <dbReference type="ARBA" id="ARBA00022729"/>
    </source>
</evidence>
<dbReference type="SUPFAM" id="SSF53850">
    <property type="entry name" value="Periplasmic binding protein-like II"/>
    <property type="match status" value="1"/>
</dbReference>
<dbReference type="Gene3D" id="3.40.190.10">
    <property type="entry name" value="Periplasmic binding protein-like II"/>
    <property type="match status" value="1"/>
</dbReference>
<comment type="subcellular location">
    <subcellularLocation>
        <location evidence="1">Periplasm</location>
    </subcellularLocation>
</comment>
<dbReference type="EMBL" id="CP011125">
    <property type="protein sequence ID" value="AKF04748.1"/>
    <property type="molecule type" value="Genomic_DNA"/>
</dbReference>
<reference evidence="5 6" key="1">
    <citation type="submission" date="2015-03" db="EMBL/GenBank/DDBJ databases">
        <title>Genome assembly of Sandaracinus amylolyticus DSM 53668.</title>
        <authorList>
            <person name="Sharma G."/>
            <person name="Subramanian S."/>
        </authorList>
    </citation>
    <scope>NUCLEOTIDE SEQUENCE [LARGE SCALE GENOMIC DNA]</scope>
    <source>
        <strain evidence="5 6">DSM 53668</strain>
    </source>
</reference>
<dbReference type="NCBIfam" id="TIGR01409">
    <property type="entry name" value="TAT_signal_seq"/>
    <property type="match status" value="1"/>
</dbReference>
<evidence type="ECO:0000313" key="5">
    <source>
        <dbReference type="EMBL" id="AKF04748.1"/>
    </source>
</evidence>
<evidence type="ECO:0000313" key="6">
    <source>
        <dbReference type="Proteomes" id="UP000034883"/>
    </source>
</evidence>
<organism evidence="5 6">
    <name type="scientific">Sandaracinus amylolyticus</name>
    <dbReference type="NCBI Taxonomy" id="927083"/>
    <lineage>
        <taxon>Bacteria</taxon>
        <taxon>Pseudomonadati</taxon>
        <taxon>Myxococcota</taxon>
        <taxon>Polyangia</taxon>
        <taxon>Polyangiales</taxon>
        <taxon>Sandaracinaceae</taxon>
        <taxon>Sandaracinus</taxon>
    </lineage>
</organism>
<dbReference type="InterPro" id="IPR050490">
    <property type="entry name" value="Bact_solute-bd_prot1"/>
</dbReference>
<dbReference type="PROSITE" id="PS51318">
    <property type="entry name" value="TAT"/>
    <property type="match status" value="1"/>
</dbReference>
<dbReference type="InterPro" id="IPR006059">
    <property type="entry name" value="SBP"/>
</dbReference>
<dbReference type="AlphaFoldDB" id="A0A0F6W138"/>
<sequence length="470" mass="50815">MAKKNGARSPLSRRGFLRTSASAAGAAGLAASGIGSLVGCGGDDDVPMTTPDAGRRETQLRILGWTHFVPGHDVWFDRFAREWGEANGVEVVVERVPFNMVRPTFMAEMESGTGHDIYEWPTPQADLEPHVVSLNEMMTELEARHGTMIPLCRQSCFNPRTNNFYALNHGWAPDPANFRSSLWSAVGMPQGPSTWQQLLEGGRQIKTAMDVHVGIGLAGSDPDANMACRALLWSYGASVQSASAEVVINSPQSIAAVEFMRELYADTMVPEVLAWGAADNNIALVEGRASYIINSISAYRTAQTNVPATAADVFFGRALMGPATALVGAHANVSMMVARHARNPNAAQDFMLHLVERYNEVVYNSALYNLPAFPSTTPQLTGDDGWLAQDPFESQPADKLSLLTDAESWSTNVGYPGAANPAVGEVLASGIVPQMFLRAANGEMTSEQAVQWAEDQIAPIYERWRAEGLI</sequence>
<dbReference type="GO" id="GO:0042597">
    <property type="term" value="C:periplasmic space"/>
    <property type="evidence" value="ECO:0007669"/>
    <property type="project" value="UniProtKB-SubCell"/>
</dbReference>
<dbReference type="Proteomes" id="UP000034883">
    <property type="component" value="Chromosome"/>
</dbReference>
<keyword evidence="6" id="KW-1185">Reference proteome</keyword>
<dbReference type="InterPro" id="IPR019546">
    <property type="entry name" value="TAT_signal_bac_arc"/>
</dbReference>
<dbReference type="KEGG" id="samy:DB32_001897"/>
<protein>
    <submittedName>
        <fullName evidence="5">ABC transporter substrate-binding protein</fullName>
    </submittedName>
</protein>
<dbReference type="PANTHER" id="PTHR43649">
    <property type="entry name" value="ARABINOSE-BINDING PROTEIN-RELATED"/>
    <property type="match status" value="1"/>
</dbReference>
<proteinExistence type="inferred from homology"/>
<dbReference type="InterPro" id="IPR006311">
    <property type="entry name" value="TAT_signal"/>
</dbReference>